<name>B7PF87_IXOSC</name>
<dbReference type="EMBL" id="ABJB010931272">
    <property type="status" value="NOT_ANNOTATED_CDS"/>
    <property type="molecule type" value="Genomic_DNA"/>
</dbReference>
<evidence type="ECO:0000256" key="3">
    <source>
        <dbReference type="ARBA" id="ARBA00022989"/>
    </source>
</evidence>
<dbReference type="VEuPathDB" id="VectorBase:ISCI018232"/>
<dbReference type="HOGENOM" id="CLU_678400_0_0_1"/>
<keyword evidence="3 6" id="KW-1133">Transmembrane helix</keyword>
<keyword evidence="4 6" id="KW-0472">Membrane</keyword>
<dbReference type="FunCoup" id="B7PF87">
    <property type="interactions" value="33"/>
</dbReference>
<evidence type="ECO:0000256" key="4">
    <source>
        <dbReference type="ARBA" id="ARBA00023136"/>
    </source>
</evidence>
<dbReference type="GO" id="GO:0038023">
    <property type="term" value="F:signaling receptor activity"/>
    <property type="evidence" value="ECO:0007669"/>
    <property type="project" value="UniProtKB-ARBA"/>
</dbReference>
<keyword evidence="2 6" id="KW-0812">Transmembrane</keyword>
<dbReference type="AlphaFoldDB" id="B7PF87"/>
<comment type="subcellular location">
    <subcellularLocation>
        <location evidence="1">Membrane</location>
        <topology evidence="1">Multi-pass membrane protein</topology>
    </subcellularLocation>
</comment>
<feature type="transmembrane region" description="Helical" evidence="6">
    <location>
        <begin position="75"/>
        <end position="96"/>
    </location>
</feature>
<dbReference type="PANTHER" id="PTHR21421">
    <property type="entry name" value="GUSTATORY RECEPTOR"/>
    <property type="match status" value="1"/>
</dbReference>
<feature type="transmembrane region" description="Helical" evidence="6">
    <location>
        <begin position="40"/>
        <end position="63"/>
    </location>
</feature>
<reference evidence="8" key="2">
    <citation type="submission" date="2020-05" db="UniProtKB">
        <authorList>
            <consortium name="EnsemblMetazoa"/>
        </authorList>
    </citation>
    <scope>IDENTIFICATION</scope>
    <source>
        <strain evidence="8">wikel</strain>
    </source>
</reference>
<dbReference type="GO" id="GO:0016020">
    <property type="term" value="C:membrane"/>
    <property type="evidence" value="ECO:0007669"/>
    <property type="project" value="UniProtKB-SubCell"/>
</dbReference>
<protein>
    <recommendedName>
        <fullName evidence="10">Gustatory receptor</fullName>
    </recommendedName>
</protein>
<reference evidence="7 9" key="1">
    <citation type="submission" date="2008-03" db="EMBL/GenBank/DDBJ databases">
        <title>Annotation of Ixodes scapularis.</title>
        <authorList>
            <consortium name="Ixodes scapularis Genome Project Consortium"/>
            <person name="Caler E."/>
            <person name="Hannick L.I."/>
            <person name="Bidwell S."/>
            <person name="Joardar V."/>
            <person name="Thiagarajan M."/>
            <person name="Amedeo P."/>
            <person name="Galinsky K.J."/>
            <person name="Schobel S."/>
            <person name="Inman J."/>
            <person name="Hostetler J."/>
            <person name="Miller J."/>
            <person name="Hammond M."/>
            <person name="Megy K."/>
            <person name="Lawson D."/>
            <person name="Kodira C."/>
            <person name="Sutton G."/>
            <person name="Meyer J."/>
            <person name="Hill C.A."/>
            <person name="Birren B."/>
            <person name="Nene V."/>
            <person name="Collins F."/>
            <person name="Alarcon-Chaidez F."/>
            <person name="Wikel S."/>
            <person name="Strausberg R."/>
        </authorList>
    </citation>
    <scope>NUCLEOTIDE SEQUENCE [LARGE SCALE GENOMIC DNA]</scope>
    <source>
        <strain evidence="9">Wikel</strain>
        <strain evidence="7">Wikel colony</strain>
    </source>
</reference>
<evidence type="ECO:0000256" key="2">
    <source>
        <dbReference type="ARBA" id="ARBA00022692"/>
    </source>
</evidence>
<evidence type="ECO:0000313" key="8">
    <source>
        <dbReference type="EnsemblMetazoa" id="ISCW018232-PA"/>
    </source>
</evidence>
<dbReference type="Proteomes" id="UP000001555">
    <property type="component" value="Unassembled WGS sequence"/>
</dbReference>
<dbReference type="VEuPathDB" id="VectorBase:ISCW018232"/>
<accession>B7PF87</accession>
<proteinExistence type="predicted"/>
<evidence type="ECO:0000256" key="6">
    <source>
        <dbReference type="SAM" id="Phobius"/>
    </source>
</evidence>
<keyword evidence="5" id="KW-0675">Receptor</keyword>
<evidence type="ECO:0000313" key="7">
    <source>
        <dbReference type="EMBL" id="EEC05259.1"/>
    </source>
</evidence>
<dbReference type="EnsemblMetazoa" id="ISCW018232-RA">
    <property type="protein sequence ID" value="ISCW018232-PA"/>
    <property type="gene ID" value="ISCW018232"/>
</dbReference>
<dbReference type="PANTHER" id="PTHR21421:SF29">
    <property type="entry name" value="GUSTATORY RECEPTOR 5A FOR TREHALOSE-RELATED"/>
    <property type="match status" value="1"/>
</dbReference>
<gene>
    <name evidence="7" type="ORF">IscW_ISCW018232</name>
</gene>
<feature type="transmembrane region" description="Helical" evidence="6">
    <location>
        <begin position="137"/>
        <end position="155"/>
    </location>
</feature>
<evidence type="ECO:0000313" key="9">
    <source>
        <dbReference type="Proteomes" id="UP000001555"/>
    </source>
</evidence>
<keyword evidence="9" id="KW-1185">Reference proteome</keyword>
<dbReference type="EMBL" id="ABJB010996078">
    <property type="status" value="NOT_ANNOTATED_CDS"/>
    <property type="molecule type" value="Genomic_DNA"/>
</dbReference>
<dbReference type="EMBL" id="DS700356">
    <property type="protein sequence ID" value="EEC05259.1"/>
    <property type="molecule type" value="Genomic_DNA"/>
</dbReference>
<evidence type="ECO:0000256" key="1">
    <source>
        <dbReference type="ARBA" id="ARBA00004141"/>
    </source>
</evidence>
<dbReference type="GO" id="GO:0051606">
    <property type="term" value="P:detection of stimulus"/>
    <property type="evidence" value="ECO:0007669"/>
    <property type="project" value="UniProtKB-ARBA"/>
</dbReference>
<feature type="transmembrane region" description="Helical" evidence="6">
    <location>
        <begin position="256"/>
        <end position="280"/>
    </location>
</feature>
<sequence length="350" mass="39190">MLRGFQLQSKFCRVSGCLFLPGLLTNPLETVSVTWKSWYSFYSALCFLFFVGYESNLITRYVLKIDGSDHLFSQSLIVLMHVVVVLKSVVNYISMITGSRSILDFLRESALFEEAIDFPSCKCCIPKEYFRADVKRILLFVVFFLVYCVGTHFQLNDVFGSEKPWSAQYVMYRVCGMLTGILFFTYDSLHFVSVKVCSKVLGEYIKTQLKVIETCVSHSPGGSLEQAAKDVEAVRMRLCIIRNLKTTLNDVWNRSIVTSCACQILVLCIAIFTVCTGGLARQDLWMALAYSLYTVYETVDLANVSQSMANNITGSVITYSVILVQTSQEFDTNTNVDGANGTRPGSVPGS</sequence>
<dbReference type="GO" id="GO:0007606">
    <property type="term" value="P:sensory perception of chemical stimulus"/>
    <property type="evidence" value="ECO:0000318"/>
    <property type="project" value="GO_Central"/>
</dbReference>
<organism>
    <name type="scientific">Ixodes scapularis</name>
    <name type="common">Black-legged tick</name>
    <name type="synonym">Deer tick</name>
    <dbReference type="NCBI Taxonomy" id="6945"/>
    <lineage>
        <taxon>Eukaryota</taxon>
        <taxon>Metazoa</taxon>
        <taxon>Ecdysozoa</taxon>
        <taxon>Arthropoda</taxon>
        <taxon>Chelicerata</taxon>
        <taxon>Arachnida</taxon>
        <taxon>Acari</taxon>
        <taxon>Parasitiformes</taxon>
        <taxon>Ixodida</taxon>
        <taxon>Ixodoidea</taxon>
        <taxon>Ixodidae</taxon>
        <taxon>Ixodinae</taxon>
        <taxon>Ixodes</taxon>
    </lineage>
</organism>
<dbReference type="InParanoid" id="B7PF87"/>
<feature type="transmembrane region" description="Helical" evidence="6">
    <location>
        <begin position="167"/>
        <end position="186"/>
    </location>
</feature>
<evidence type="ECO:0000256" key="5">
    <source>
        <dbReference type="ARBA" id="ARBA00023170"/>
    </source>
</evidence>
<dbReference type="PaxDb" id="6945-B7PF87"/>
<evidence type="ECO:0008006" key="10">
    <source>
        <dbReference type="Google" id="ProtNLM"/>
    </source>
</evidence>